<name>A0ABR9KS13_9ACTN</name>
<organism evidence="2 3">
    <name type="scientific">Nonomuraea africana</name>
    <dbReference type="NCBI Taxonomy" id="46171"/>
    <lineage>
        <taxon>Bacteria</taxon>
        <taxon>Bacillati</taxon>
        <taxon>Actinomycetota</taxon>
        <taxon>Actinomycetes</taxon>
        <taxon>Streptosporangiales</taxon>
        <taxon>Streptosporangiaceae</taxon>
        <taxon>Nonomuraea</taxon>
    </lineage>
</organism>
<gene>
    <name evidence="2" type="ORF">H4W81_007583</name>
</gene>
<dbReference type="InterPro" id="IPR057702">
    <property type="entry name" value="DUF7942"/>
</dbReference>
<feature type="transmembrane region" description="Helical" evidence="1">
    <location>
        <begin position="76"/>
        <end position="97"/>
    </location>
</feature>
<proteinExistence type="predicted"/>
<dbReference type="EMBL" id="JADBEF010000001">
    <property type="protein sequence ID" value="MBE1564804.1"/>
    <property type="molecule type" value="Genomic_DNA"/>
</dbReference>
<protein>
    <submittedName>
        <fullName evidence="2">Uncharacterized protein</fullName>
    </submittedName>
</protein>
<dbReference type="Proteomes" id="UP000661607">
    <property type="component" value="Unassembled WGS sequence"/>
</dbReference>
<evidence type="ECO:0000313" key="3">
    <source>
        <dbReference type="Proteomes" id="UP000661607"/>
    </source>
</evidence>
<evidence type="ECO:0000256" key="1">
    <source>
        <dbReference type="SAM" id="Phobius"/>
    </source>
</evidence>
<keyword evidence="1" id="KW-1133">Transmembrane helix</keyword>
<sequence length="108" mass="11767">MRSVRNAYRHIAGYKRGKLAVALSGSYILLIIGVRLFVEISVRLPDNDGLAGVWLFVVTMPLSWLVTLIAPDLAPTTFLFTLTTAGVFQASVLYSAVRGKKIASKPES</sequence>
<comment type="caution">
    <text evidence="2">The sequence shown here is derived from an EMBL/GenBank/DDBJ whole genome shotgun (WGS) entry which is preliminary data.</text>
</comment>
<dbReference type="NCBIfam" id="NF046119">
    <property type="entry name" value="memb_SCO4225"/>
    <property type="match status" value="1"/>
</dbReference>
<feature type="transmembrane region" description="Helical" evidence="1">
    <location>
        <begin position="50"/>
        <end position="70"/>
    </location>
</feature>
<keyword evidence="3" id="KW-1185">Reference proteome</keyword>
<accession>A0ABR9KS13</accession>
<reference evidence="2 3" key="1">
    <citation type="submission" date="2020-10" db="EMBL/GenBank/DDBJ databases">
        <title>Sequencing the genomes of 1000 actinobacteria strains.</title>
        <authorList>
            <person name="Klenk H.-P."/>
        </authorList>
    </citation>
    <scope>NUCLEOTIDE SEQUENCE [LARGE SCALE GENOMIC DNA]</scope>
    <source>
        <strain evidence="2 3">DSM 43748</strain>
    </source>
</reference>
<dbReference type="Pfam" id="PF25637">
    <property type="entry name" value="DUF7942"/>
    <property type="match status" value="1"/>
</dbReference>
<evidence type="ECO:0000313" key="2">
    <source>
        <dbReference type="EMBL" id="MBE1564804.1"/>
    </source>
</evidence>
<feature type="transmembrane region" description="Helical" evidence="1">
    <location>
        <begin position="20"/>
        <end position="38"/>
    </location>
</feature>
<keyword evidence="1" id="KW-0812">Transmembrane</keyword>
<dbReference type="RefSeq" id="WP_192779122.1">
    <property type="nucleotide sequence ID" value="NZ_BAAASY010000009.1"/>
</dbReference>
<keyword evidence="1" id="KW-0472">Membrane</keyword>